<protein>
    <submittedName>
        <fullName evidence="2">Uncharacterized protein</fullName>
    </submittedName>
</protein>
<accession>A0ABQ7V2Y9</accession>
<feature type="compositionally biased region" description="Basic and acidic residues" evidence="1">
    <location>
        <begin position="63"/>
        <end position="83"/>
    </location>
</feature>
<organism evidence="2 3">
    <name type="scientific">Solanum tuberosum</name>
    <name type="common">Potato</name>
    <dbReference type="NCBI Taxonomy" id="4113"/>
    <lineage>
        <taxon>Eukaryota</taxon>
        <taxon>Viridiplantae</taxon>
        <taxon>Streptophyta</taxon>
        <taxon>Embryophyta</taxon>
        <taxon>Tracheophyta</taxon>
        <taxon>Spermatophyta</taxon>
        <taxon>Magnoliopsida</taxon>
        <taxon>eudicotyledons</taxon>
        <taxon>Gunneridae</taxon>
        <taxon>Pentapetalae</taxon>
        <taxon>asterids</taxon>
        <taxon>lamiids</taxon>
        <taxon>Solanales</taxon>
        <taxon>Solanaceae</taxon>
        <taxon>Solanoideae</taxon>
        <taxon>Solaneae</taxon>
        <taxon>Solanum</taxon>
    </lineage>
</organism>
<sequence>MIPSLCYFIQQKGLDKIEDLESRVEVLNLEEAINTLKGRRSKATRALYLLHDYLQEDSEQISEEEKKEKNKEKDLPNEEARLL</sequence>
<dbReference type="Proteomes" id="UP000826656">
    <property type="component" value="Unassembled WGS sequence"/>
</dbReference>
<evidence type="ECO:0000313" key="3">
    <source>
        <dbReference type="Proteomes" id="UP000826656"/>
    </source>
</evidence>
<proteinExistence type="predicted"/>
<keyword evidence="3" id="KW-1185">Reference proteome</keyword>
<name>A0ABQ7V2Y9_SOLTU</name>
<evidence type="ECO:0000256" key="1">
    <source>
        <dbReference type="SAM" id="MobiDB-lite"/>
    </source>
</evidence>
<evidence type="ECO:0000313" key="2">
    <source>
        <dbReference type="EMBL" id="KAH0758431.1"/>
    </source>
</evidence>
<dbReference type="EMBL" id="JAIVGD010000015">
    <property type="protein sequence ID" value="KAH0758431.1"/>
    <property type="molecule type" value="Genomic_DNA"/>
</dbReference>
<feature type="region of interest" description="Disordered" evidence="1">
    <location>
        <begin position="58"/>
        <end position="83"/>
    </location>
</feature>
<reference evidence="2 3" key="1">
    <citation type="journal article" date="2021" name="bioRxiv">
        <title>Chromosome-scale and haplotype-resolved genome assembly of a tetraploid potato cultivar.</title>
        <authorList>
            <person name="Sun H."/>
            <person name="Jiao W.-B."/>
            <person name="Krause K."/>
            <person name="Campoy J.A."/>
            <person name="Goel M."/>
            <person name="Folz-Donahue K."/>
            <person name="Kukat C."/>
            <person name="Huettel B."/>
            <person name="Schneeberger K."/>
        </authorList>
    </citation>
    <scope>NUCLEOTIDE SEQUENCE [LARGE SCALE GENOMIC DNA]</scope>
    <source>
        <strain evidence="2">SolTubOtavaFocal</strain>
        <tissue evidence="2">Leaves</tissue>
    </source>
</reference>
<comment type="caution">
    <text evidence="2">The sequence shown here is derived from an EMBL/GenBank/DDBJ whole genome shotgun (WGS) entry which is preliminary data.</text>
</comment>
<gene>
    <name evidence="2" type="ORF">KY290_021924</name>
</gene>